<dbReference type="KEGG" id="pgm:PGRAT_14525"/>
<dbReference type="RefSeq" id="WP_025706873.1">
    <property type="nucleotide sequence ID" value="NZ_CP009287.1"/>
</dbReference>
<evidence type="ECO:0000256" key="1">
    <source>
        <dbReference type="SAM" id="Coils"/>
    </source>
</evidence>
<organism evidence="2 3">
    <name type="scientific">Paenibacillus graminis</name>
    <dbReference type="NCBI Taxonomy" id="189425"/>
    <lineage>
        <taxon>Bacteria</taxon>
        <taxon>Bacillati</taxon>
        <taxon>Bacillota</taxon>
        <taxon>Bacilli</taxon>
        <taxon>Bacillales</taxon>
        <taxon>Paenibacillaceae</taxon>
        <taxon>Paenibacillus</taxon>
    </lineage>
</organism>
<feature type="coiled-coil region" evidence="1">
    <location>
        <begin position="40"/>
        <end position="74"/>
    </location>
</feature>
<dbReference type="eggNOG" id="ENOG50307BN">
    <property type="taxonomic scope" value="Bacteria"/>
</dbReference>
<proteinExistence type="predicted"/>
<dbReference type="EMBL" id="CP009287">
    <property type="protein sequence ID" value="AIQ68694.1"/>
    <property type="molecule type" value="Genomic_DNA"/>
</dbReference>
<evidence type="ECO:0000313" key="3">
    <source>
        <dbReference type="Proteomes" id="UP000029500"/>
    </source>
</evidence>
<sequence length="161" mass="18408">MSMTPEREIRVNLLDGSEVIMNTGDRVLFQASRPGAIPLSVEAELIVDDLLAALEEAQQQIKELQEGNRSACESRDMAYRSRDEAIVTSNQHYKQAFFLNEGLAEAQQTIARQREILKFYATQGNYNWHKIMSYEECESSEIHRDRGKLARTILEEGETQP</sequence>
<keyword evidence="1" id="KW-0175">Coiled coil</keyword>
<reference evidence="2 3" key="1">
    <citation type="submission" date="2014-08" db="EMBL/GenBank/DDBJ databases">
        <title>Comparative genomics of the Paenibacillus odorifer group.</title>
        <authorList>
            <person name="den Bakker H.C."/>
            <person name="Tsai Y.-C."/>
            <person name="Martin N."/>
            <person name="Korlach J."/>
            <person name="Wiedmann M."/>
        </authorList>
    </citation>
    <scope>NUCLEOTIDE SEQUENCE [LARGE SCALE GENOMIC DNA]</scope>
    <source>
        <strain evidence="2 3">DSM 15220</strain>
    </source>
</reference>
<accession>A0A089NI17</accession>
<dbReference type="AlphaFoldDB" id="A0A089NI17"/>
<name>A0A089NI17_9BACL</name>
<evidence type="ECO:0000313" key="2">
    <source>
        <dbReference type="EMBL" id="AIQ68694.1"/>
    </source>
</evidence>
<gene>
    <name evidence="2" type="ORF">PGRAT_14525</name>
</gene>
<keyword evidence="3" id="KW-1185">Reference proteome</keyword>
<dbReference type="OrthoDB" id="2665587at2"/>
<dbReference type="Proteomes" id="UP000029500">
    <property type="component" value="Chromosome"/>
</dbReference>
<protein>
    <submittedName>
        <fullName evidence="2">Uncharacterized protein</fullName>
    </submittedName>
</protein>
<dbReference type="HOGENOM" id="CLU_1642051_0_0_9"/>